<evidence type="ECO:0000256" key="2">
    <source>
        <dbReference type="ARBA" id="ARBA00022475"/>
    </source>
</evidence>
<dbReference type="GO" id="GO:0015171">
    <property type="term" value="F:amino acid transmembrane transporter activity"/>
    <property type="evidence" value="ECO:0007669"/>
    <property type="project" value="TreeGrafter"/>
</dbReference>
<dbReference type="OrthoDB" id="7874789at2"/>
<proteinExistence type="predicted"/>
<dbReference type="STRING" id="453582.SAMN05421580_11222"/>
<organism evidence="7 8">
    <name type="scientific">Rhodobacter aestuarii</name>
    <dbReference type="NCBI Taxonomy" id="453582"/>
    <lineage>
        <taxon>Bacteria</taxon>
        <taxon>Pseudomonadati</taxon>
        <taxon>Pseudomonadota</taxon>
        <taxon>Alphaproteobacteria</taxon>
        <taxon>Rhodobacterales</taxon>
        <taxon>Rhodobacter group</taxon>
        <taxon>Rhodobacter</taxon>
    </lineage>
</organism>
<dbReference type="AlphaFoldDB" id="A0A1N7PZF5"/>
<dbReference type="PANTHER" id="PTHR30086">
    <property type="entry name" value="ARGININE EXPORTER PROTEIN ARGO"/>
    <property type="match status" value="1"/>
</dbReference>
<feature type="transmembrane region" description="Helical" evidence="6">
    <location>
        <begin position="116"/>
        <end position="142"/>
    </location>
</feature>
<protein>
    <submittedName>
        <fullName evidence="7">Putative LysE/RhtB family amino acid efflux pump</fullName>
    </submittedName>
</protein>
<feature type="transmembrane region" description="Helical" evidence="6">
    <location>
        <begin position="72"/>
        <end position="92"/>
    </location>
</feature>
<keyword evidence="5 6" id="KW-0472">Membrane</keyword>
<keyword evidence="3 6" id="KW-0812">Transmembrane</keyword>
<comment type="subcellular location">
    <subcellularLocation>
        <location evidence="1">Cell membrane</location>
        <topology evidence="1">Multi-pass membrane protein</topology>
    </subcellularLocation>
</comment>
<dbReference type="EMBL" id="FTOG01000012">
    <property type="protein sequence ID" value="SIT15990.1"/>
    <property type="molecule type" value="Genomic_DNA"/>
</dbReference>
<sequence length="208" mass="21461">MLILTMFLKGLAIGVAIAAPVGPMAALCIQRTLARGFWAGVAGGLGTALADLSFATLAATGFAVFEGVVAQIALPLGLIGGTFLMVLAWRGWPRGDSHAPKAAKAPETRGLLRTTIVTYGLTITNPPTILLFAGIFAALGLAQGTATSALVALVIGVFLGSMVWWAFLAGLVAGLHHRLPPAFALWTARISSLTMAGFGLWAFATAFR</sequence>
<feature type="transmembrane region" description="Helical" evidence="6">
    <location>
        <begin position="37"/>
        <end position="65"/>
    </location>
</feature>
<keyword evidence="2" id="KW-1003">Cell membrane</keyword>
<name>A0A1N7PZF5_9RHOB</name>
<dbReference type="GO" id="GO:0005886">
    <property type="term" value="C:plasma membrane"/>
    <property type="evidence" value="ECO:0007669"/>
    <property type="project" value="UniProtKB-SubCell"/>
</dbReference>
<gene>
    <name evidence="7" type="ORF">SAMN05421580_11222</name>
</gene>
<dbReference type="RefSeq" id="WP_076486049.1">
    <property type="nucleotide sequence ID" value="NZ_FTOG01000012.1"/>
</dbReference>
<feature type="transmembrane region" description="Helical" evidence="6">
    <location>
        <begin position="149"/>
        <end position="171"/>
    </location>
</feature>
<feature type="transmembrane region" description="Helical" evidence="6">
    <location>
        <begin position="183"/>
        <end position="204"/>
    </location>
</feature>
<keyword evidence="4 6" id="KW-1133">Transmembrane helix</keyword>
<dbReference type="PANTHER" id="PTHR30086:SF20">
    <property type="entry name" value="ARGININE EXPORTER PROTEIN ARGO-RELATED"/>
    <property type="match status" value="1"/>
</dbReference>
<evidence type="ECO:0000256" key="6">
    <source>
        <dbReference type="SAM" id="Phobius"/>
    </source>
</evidence>
<keyword evidence="8" id="KW-1185">Reference proteome</keyword>
<reference evidence="8" key="1">
    <citation type="submission" date="2017-01" db="EMBL/GenBank/DDBJ databases">
        <authorList>
            <person name="Varghese N."/>
            <person name="Submissions S."/>
        </authorList>
    </citation>
    <scope>NUCLEOTIDE SEQUENCE [LARGE SCALE GENOMIC DNA]</scope>
    <source>
        <strain evidence="8">DSM 19945</strain>
    </source>
</reference>
<dbReference type="Proteomes" id="UP000186221">
    <property type="component" value="Unassembled WGS sequence"/>
</dbReference>
<evidence type="ECO:0000256" key="4">
    <source>
        <dbReference type="ARBA" id="ARBA00022989"/>
    </source>
</evidence>
<evidence type="ECO:0000256" key="1">
    <source>
        <dbReference type="ARBA" id="ARBA00004651"/>
    </source>
</evidence>
<dbReference type="InterPro" id="IPR001123">
    <property type="entry name" value="LeuE-type"/>
</dbReference>
<evidence type="ECO:0000313" key="8">
    <source>
        <dbReference type="Proteomes" id="UP000186221"/>
    </source>
</evidence>
<evidence type="ECO:0000256" key="5">
    <source>
        <dbReference type="ARBA" id="ARBA00023136"/>
    </source>
</evidence>
<dbReference type="Pfam" id="PF01810">
    <property type="entry name" value="LysE"/>
    <property type="match status" value="1"/>
</dbReference>
<evidence type="ECO:0000313" key="7">
    <source>
        <dbReference type="EMBL" id="SIT15990.1"/>
    </source>
</evidence>
<evidence type="ECO:0000256" key="3">
    <source>
        <dbReference type="ARBA" id="ARBA00022692"/>
    </source>
</evidence>
<accession>A0A1N7PZF5</accession>